<dbReference type="InterPro" id="IPR023997">
    <property type="entry name" value="TonB-dep_OMP_SusC/RagA_CS"/>
</dbReference>
<dbReference type="InterPro" id="IPR012910">
    <property type="entry name" value="Plug_dom"/>
</dbReference>
<dbReference type="Pfam" id="PF00593">
    <property type="entry name" value="TonB_dep_Rec_b-barrel"/>
    <property type="match status" value="1"/>
</dbReference>
<evidence type="ECO:0000256" key="8">
    <source>
        <dbReference type="PROSITE-ProRule" id="PRU01360"/>
    </source>
</evidence>
<organism evidence="13 14">
    <name type="scientific">Candidatus Alistipes intestinigallinarum</name>
    <dbReference type="NCBI Taxonomy" id="2838440"/>
    <lineage>
        <taxon>Bacteria</taxon>
        <taxon>Pseudomonadati</taxon>
        <taxon>Bacteroidota</taxon>
        <taxon>Bacteroidia</taxon>
        <taxon>Bacteroidales</taxon>
        <taxon>Rikenellaceae</taxon>
        <taxon>Alistipes</taxon>
    </lineage>
</organism>
<name>A0A9D1Z0Y1_9BACT</name>
<feature type="chain" id="PRO_5039335734" evidence="10">
    <location>
        <begin position="26"/>
        <end position="1051"/>
    </location>
</feature>
<keyword evidence="6 8" id="KW-0472">Membrane</keyword>
<evidence type="ECO:0000256" key="5">
    <source>
        <dbReference type="ARBA" id="ARBA00023077"/>
    </source>
</evidence>
<dbReference type="NCBIfam" id="TIGR04057">
    <property type="entry name" value="SusC_RagA_signa"/>
    <property type="match status" value="1"/>
</dbReference>
<evidence type="ECO:0000256" key="3">
    <source>
        <dbReference type="ARBA" id="ARBA00022452"/>
    </source>
</evidence>
<dbReference type="Pfam" id="PF07715">
    <property type="entry name" value="Plug"/>
    <property type="match status" value="1"/>
</dbReference>
<proteinExistence type="inferred from homology"/>
<dbReference type="InterPro" id="IPR036942">
    <property type="entry name" value="Beta-barrel_TonB_sf"/>
</dbReference>
<dbReference type="InterPro" id="IPR000531">
    <property type="entry name" value="Beta-barrel_TonB"/>
</dbReference>
<evidence type="ECO:0000256" key="10">
    <source>
        <dbReference type="SAM" id="SignalP"/>
    </source>
</evidence>
<keyword evidence="2 8" id="KW-0813">Transport</keyword>
<dbReference type="EMBL" id="DXDA01000047">
    <property type="protein sequence ID" value="HIY68848.1"/>
    <property type="molecule type" value="Genomic_DNA"/>
</dbReference>
<dbReference type="InterPro" id="IPR008969">
    <property type="entry name" value="CarboxyPept-like_regulatory"/>
</dbReference>
<keyword evidence="13" id="KW-0675">Receptor</keyword>
<gene>
    <name evidence="13" type="ORF">H9828_05485</name>
</gene>
<accession>A0A9D1Z0Y1</accession>
<evidence type="ECO:0000256" key="1">
    <source>
        <dbReference type="ARBA" id="ARBA00004571"/>
    </source>
</evidence>
<keyword evidence="7 8" id="KW-0998">Cell outer membrane</keyword>
<dbReference type="Pfam" id="PF13715">
    <property type="entry name" value="CarbopepD_reg_2"/>
    <property type="match status" value="1"/>
</dbReference>
<evidence type="ECO:0000313" key="13">
    <source>
        <dbReference type="EMBL" id="HIY68848.1"/>
    </source>
</evidence>
<evidence type="ECO:0000256" key="6">
    <source>
        <dbReference type="ARBA" id="ARBA00023136"/>
    </source>
</evidence>
<evidence type="ECO:0000256" key="7">
    <source>
        <dbReference type="ARBA" id="ARBA00023237"/>
    </source>
</evidence>
<dbReference type="PROSITE" id="PS52016">
    <property type="entry name" value="TONB_DEPENDENT_REC_3"/>
    <property type="match status" value="1"/>
</dbReference>
<keyword evidence="4 8" id="KW-0812">Transmembrane</keyword>
<evidence type="ECO:0000259" key="12">
    <source>
        <dbReference type="Pfam" id="PF07715"/>
    </source>
</evidence>
<evidence type="ECO:0000256" key="9">
    <source>
        <dbReference type="RuleBase" id="RU003357"/>
    </source>
</evidence>
<dbReference type="SUPFAM" id="SSF56935">
    <property type="entry name" value="Porins"/>
    <property type="match status" value="1"/>
</dbReference>
<dbReference type="SUPFAM" id="SSF49464">
    <property type="entry name" value="Carboxypeptidase regulatory domain-like"/>
    <property type="match status" value="1"/>
</dbReference>
<comment type="similarity">
    <text evidence="8 9">Belongs to the TonB-dependent receptor family.</text>
</comment>
<dbReference type="InterPro" id="IPR039426">
    <property type="entry name" value="TonB-dep_rcpt-like"/>
</dbReference>
<feature type="domain" description="TonB-dependent receptor plug" evidence="12">
    <location>
        <begin position="120"/>
        <end position="227"/>
    </location>
</feature>
<dbReference type="Gene3D" id="2.170.130.10">
    <property type="entry name" value="TonB-dependent receptor, plug domain"/>
    <property type="match status" value="1"/>
</dbReference>
<dbReference type="Gene3D" id="2.40.170.20">
    <property type="entry name" value="TonB-dependent receptor, beta-barrel domain"/>
    <property type="match status" value="1"/>
</dbReference>
<keyword evidence="3 8" id="KW-1134">Transmembrane beta strand</keyword>
<dbReference type="AlphaFoldDB" id="A0A9D1Z0Y1"/>
<feature type="signal peptide" evidence="10">
    <location>
        <begin position="1"/>
        <end position="25"/>
    </location>
</feature>
<reference evidence="13" key="1">
    <citation type="journal article" date="2021" name="PeerJ">
        <title>Extensive microbial diversity within the chicken gut microbiome revealed by metagenomics and culture.</title>
        <authorList>
            <person name="Gilroy R."/>
            <person name="Ravi A."/>
            <person name="Getino M."/>
            <person name="Pursley I."/>
            <person name="Horton D.L."/>
            <person name="Alikhan N.F."/>
            <person name="Baker D."/>
            <person name="Gharbi K."/>
            <person name="Hall N."/>
            <person name="Watson M."/>
            <person name="Adriaenssens E.M."/>
            <person name="Foster-Nyarko E."/>
            <person name="Jarju S."/>
            <person name="Secka A."/>
            <person name="Antonio M."/>
            <person name="Oren A."/>
            <person name="Chaudhuri R.R."/>
            <person name="La Ragione R."/>
            <person name="Hildebrand F."/>
            <person name="Pallen M.J."/>
        </authorList>
    </citation>
    <scope>NUCLEOTIDE SEQUENCE</scope>
    <source>
        <strain evidence="13">5134</strain>
    </source>
</reference>
<dbReference type="InterPro" id="IPR023996">
    <property type="entry name" value="TonB-dep_OMP_SusC/RagA"/>
</dbReference>
<dbReference type="InterPro" id="IPR037066">
    <property type="entry name" value="Plug_dom_sf"/>
</dbReference>
<dbReference type="NCBIfam" id="TIGR04056">
    <property type="entry name" value="OMP_RagA_SusC"/>
    <property type="match status" value="1"/>
</dbReference>
<evidence type="ECO:0000256" key="2">
    <source>
        <dbReference type="ARBA" id="ARBA00022448"/>
    </source>
</evidence>
<dbReference type="Gene3D" id="2.60.40.1120">
    <property type="entry name" value="Carboxypeptidase-like, regulatory domain"/>
    <property type="match status" value="1"/>
</dbReference>
<feature type="domain" description="TonB-dependent receptor-like beta-barrel" evidence="11">
    <location>
        <begin position="415"/>
        <end position="865"/>
    </location>
</feature>
<comment type="subcellular location">
    <subcellularLocation>
        <location evidence="1 8">Cell outer membrane</location>
        <topology evidence="1 8">Multi-pass membrane protein</topology>
    </subcellularLocation>
</comment>
<evidence type="ECO:0000256" key="4">
    <source>
        <dbReference type="ARBA" id="ARBA00022692"/>
    </source>
</evidence>
<evidence type="ECO:0000313" key="14">
    <source>
        <dbReference type="Proteomes" id="UP000886844"/>
    </source>
</evidence>
<comment type="caution">
    <text evidence="13">The sequence shown here is derived from an EMBL/GenBank/DDBJ whole genome shotgun (WGS) entry which is preliminary data.</text>
</comment>
<evidence type="ECO:0000259" key="11">
    <source>
        <dbReference type="Pfam" id="PF00593"/>
    </source>
</evidence>
<protein>
    <submittedName>
        <fullName evidence="13">TonB-dependent receptor</fullName>
    </submittedName>
</protein>
<dbReference type="Proteomes" id="UP000886844">
    <property type="component" value="Unassembled WGS sequence"/>
</dbReference>
<keyword evidence="5 9" id="KW-0798">TonB box</keyword>
<reference evidence="13" key="2">
    <citation type="submission" date="2021-04" db="EMBL/GenBank/DDBJ databases">
        <authorList>
            <person name="Gilroy R."/>
        </authorList>
    </citation>
    <scope>NUCLEOTIDE SEQUENCE</scope>
    <source>
        <strain evidence="13">5134</strain>
    </source>
</reference>
<dbReference type="GO" id="GO:0009279">
    <property type="term" value="C:cell outer membrane"/>
    <property type="evidence" value="ECO:0007669"/>
    <property type="project" value="UniProtKB-SubCell"/>
</dbReference>
<sequence>MAKNYLSRSLLLLAALLFGTVAAYAQKITIRGVVSDEQGPLIGVSVVVKNPPPATGTATGIDGSYSLSVPSEEAVLEFSYVGYKKVEIKVGKQTLINVKMEPEAAALDEVVVVGYGVQKKSHLTGSIAKIDGSVLADRPVSDVTTALQGQIPGLTINNTTSEVGVTPSIRVRGTGSISADSAPLVIIDGYPVPDGLSTLNPSDIQSIEVLKDAASAAIYGSRAANGVIMITTKSGVSEKPRYSVKLYQGVKWAYQLHDLLTATEYLQWQEKEAAWGGPAVKAQDKLAAWIEQNIGSTDWQREGLRDVASVTNAQFSVQGGKRDIRYYSSAAWTRDQGIMLQNEVQKVTFRTKVDANLSKSVTFGVNVSANYQKASRPRNNFIDFYRTPSFLPVYHNAWTTALTGYTGFARGSHFNNLYGPIGDPDEYGNPTFNTTAVSPFNSANNNPRSVMANTTRWNENFQGMANIYLTVDICKGLTFKTSNGVNVRYRPSYSYANKNATKDGTASEATFTSSLYVDLLSENTLNYNRTFGRHELDVLAGYTAESTRVQNVALTGTGFPTDNIHTLNAATIFELASENNGNGSGTGTFRYPNEVLESYLGRVSYSYDGRYLLSASLRLDRSSLFSSGNRNAWFPSVSVGWRISEEQFMKEQRVFSNLKLRASYGVTGNNSIDYVAALEVLNPANYPTGSGNGTLIPGAANTSSTLANSNITWEQTDEWNFGLDAGFLDNRIALTFDGYYSVTRALLFEQPTQSFTGFQYYWNNIGKVRNAGVEIQLDTHQFNRKNFEWSTTVNFSLTRNKLLEIGGESQVITQGERSESYIARVGDPLIQYYGFKSIGVWNTQEEINANPHFAGDIPGGLRLWDADGNGELNDNDRVVLGDPYPDFTWGMTNNFRIGNFDVSFLLQGVQGVTVFNGDVFYTESHKYNRAYMEDRWVSPTHPGDGKTPYAKNGYDIMLTDLGLQDASYLCLRNLTVGYTLPKKAAAKLGLRGLRFYVTGTNLLYLWSDEYKGINPESRMTTGNYASPLIDGYQRGGFPLTSTFTFGIDLNF</sequence>
<keyword evidence="10" id="KW-0732">Signal</keyword>